<dbReference type="PANTHER" id="PTHR10434:SF11">
    <property type="entry name" value="1-ACYL-SN-GLYCEROL-3-PHOSPHATE ACYLTRANSFERASE"/>
    <property type="match status" value="1"/>
</dbReference>
<keyword evidence="3" id="KW-0547">Nucleotide-binding</keyword>
<name>A0ABD1MJ77_9FABA</name>
<evidence type="ECO:0000313" key="7">
    <source>
        <dbReference type="Proteomes" id="UP001603857"/>
    </source>
</evidence>
<evidence type="ECO:0000256" key="1">
    <source>
        <dbReference type="ARBA" id="ARBA00007381"/>
    </source>
</evidence>
<dbReference type="SUPFAM" id="SSF69593">
    <property type="entry name" value="Glycerol-3-phosphate (1)-acyltransferase"/>
    <property type="match status" value="1"/>
</dbReference>
<comment type="similarity">
    <text evidence="1">Belongs to the heat shock protein 70 family.</text>
</comment>
<dbReference type="Proteomes" id="UP001603857">
    <property type="component" value="Unassembled WGS sequence"/>
</dbReference>
<evidence type="ECO:0000256" key="4">
    <source>
        <dbReference type="ARBA" id="ARBA00022840"/>
    </source>
</evidence>
<dbReference type="GO" id="GO:0016746">
    <property type="term" value="F:acyltransferase activity"/>
    <property type="evidence" value="ECO:0007669"/>
    <property type="project" value="UniProtKB-KW"/>
</dbReference>
<dbReference type="GO" id="GO:0005524">
    <property type="term" value="F:ATP binding"/>
    <property type="evidence" value="ECO:0007669"/>
    <property type="project" value="UniProtKB-KW"/>
</dbReference>
<dbReference type="CDD" id="cd07989">
    <property type="entry name" value="LPLAT_AGPAT-like"/>
    <property type="match status" value="1"/>
</dbReference>
<dbReference type="Pfam" id="PF00012">
    <property type="entry name" value="HSP70"/>
    <property type="match status" value="1"/>
</dbReference>
<gene>
    <name evidence="6" type="ORF">Fmac_010307</name>
</gene>
<protein>
    <submittedName>
        <fullName evidence="6">Uncharacterized protein</fullName>
    </submittedName>
</protein>
<dbReference type="AlphaFoldDB" id="A0ABD1MJ77"/>
<evidence type="ECO:0000256" key="5">
    <source>
        <dbReference type="ARBA" id="ARBA00023315"/>
    </source>
</evidence>
<evidence type="ECO:0000313" key="6">
    <source>
        <dbReference type="EMBL" id="KAL2335861.1"/>
    </source>
</evidence>
<evidence type="ECO:0000256" key="2">
    <source>
        <dbReference type="ARBA" id="ARBA00022679"/>
    </source>
</evidence>
<keyword evidence="5" id="KW-0012">Acyltransferase</keyword>
<comment type="caution">
    <text evidence="6">The sequence shown here is derived from an EMBL/GenBank/DDBJ whole genome shotgun (WGS) entry which is preliminary data.</text>
</comment>
<proteinExistence type="inferred from homology"/>
<accession>A0ABD1MJ77</accession>
<keyword evidence="7" id="KW-1185">Reference proteome</keyword>
<organism evidence="6 7">
    <name type="scientific">Flemingia macrophylla</name>
    <dbReference type="NCBI Taxonomy" id="520843"/>
    <lineage>
        <taxon>Eukaryota</taxon>
        <taxon>Viridiplantae</taxon>
        <taxon>Streptophyta</taxon>
        <taxon>Embryophyta</taxon>
        <taxon>Tracheophyta</taxon>
        <taxon>Spermatophyta</taxon>
        <taxon>Magnoliopsida</taxon>
        <taxon>eudicotyledons</taxon>
        <taxon>Gunneridae</taxon>
        <taxon>Pentapetalae</taxon>
        <taxon>rosids</taxon>
        <taxon>fabids</taxon>
        <taxon>Fabales</taxon>
        <taxon>Fabaceae</taxon>
        <taxon>Papilionoideae</taxon>
        <taxon>50 kb inversion clade</taxon>
        <taxon>NPAAA clade</taxon>
        <taxon>indigoferoid/millettioid clade</taxon>
        <taxon>Phaseoleae</taxon>
        <taxon>Flemingia</taxon>
    </lineage>
</organism>
<reference evidence="6 7" key="1">
    <citation type="submission" date="2024-08" db="EMBL/GenBank/DDBJ databases">
        <title>Insights into the chromosomal genome structure of Flemingia macrophylla.</title>
        <authorList>
            <person name="Ding Y."/>
            <person name="Zhao Y."/>
            <person name="Bi W."/>
            <person name="Wu M."/>
            <person name="Zhao G."/>
            <person name="Gong Y."/>
            <person name="Li W."/>
            <person name="Zhang P."/>
        </authorList>
    </citation>
    <scope>NUCLEOTIDE SEQUENCE [LARGE SCALE GENOMIC DNA]</scope>
    <source>
        <strain evidence="6">DYQJB</strain>
        <tissue evidence="6">Leaf</tissue>
    </source>
</reference>
<dbReference type="EMBL" id="JBGMDY010000004">
    <property type="protein sequence ID" value="KAL2335861.1"/>
    <property type="molecule type" value="Genomic_DNA"/>
</dbReference>
<keyword evidence="4" id="KW-0067">ATP-binding</keyword>
<keyword evidence="2" id="KW-0808">Transferase</keyword>
<dbReference type="PANTHER" id="PTHR10434">
    <property type="entry name" value="1-ACYL-SN-GLYCEROL-3-PHOSPHATE ACYLTRANSFERASE"/>
    <property type="match status" value="1"/>
</dbReference>
<dbReference type="Gene3D" id="3.30.420.40">
    <property type="match status" value="1"/>
</dbReference>
<sequence length="164" mass="18837">MIWPEFYNIYLARPKDAALHKRNTEMMIMCRHNKLNEAEVFDEPSHRDEHQVTKDIGAMVDLNVIHFINEPTPTTVAYGLDKKAASICEKKNGRLQPFKKGFVHLALQSDLPIVPMILTSTHLAWKKGSLHVRPTPLTVKYLPPISTESWKPELSRKNVKMVLL</sequence>
<evidence type="ECO:0000256" key="3">
    <source>
        <dbReference type="ARBA" id="ARBA00022741"/>
    </source>
</evidence>
<dbReference type="FunFam" id="3.30.420.40:FF:000028">
    <property type="entry name" value="heat shock 70 kDa protein-like"/>
    <property type="match status" value="1"/>
</dbReference>
<dbReference type="InterPro" id="IPR013126">
    <property type="entry name" value="Hsp_70_fam"/>
</dbReference>